<gene>
    <name evidence="1" type="ORF">CDAR_256991</name>
</gene>
<dbReference type="EMBL" id="BPLQ01003607">
    <property type="protein sequence ID" value="GIY01788.1"/>
    <property type="molecule type" value="Genomic_DNA"/>
</dbReference>
<evidence type="ECO:0000313" key="1">
    <source>
        <dbReference type="EMBL" id="GIY01788.1"/>
    </source>
</evidence>
<evidence type="ECO:0000313" key="2">
    <source>
        <dbReference type="Proteomes" id="UP001054837"/>
    </source>
</evidence>
<protein>
    <submittedName>
        <fullName evidence="1">Uncharacterized protein</fullName>
    </submittedName>
</protein>
<reference evidence="1 2" key="1">
    <citation type="submission" date="2021-06" db="EMBL/GenBank/DDBJ databases">
        <title>Caerostris darwini draft genome.</title>
        <authorList>
            <person name="Kono N."/>
            <person name="Arakawa K."/>
        </authorList>
    </citation>
    <scope>NUCLEOTIDE SEQUENCE [LARGE SCALE GENOMIC DNA]</scope>
</reference>
<dbReference type="Proteomes" id="UP001054837">
    <property type="component" value="Unassembled WGS sequence"/>
</dbReference>
<sequence length="92" mass="10617">MIFFPPTPCLIYCHEGEESEVSHFEFYPYLPFVISSLQLHKSARCLKQPIKPDHRPIRPSSYKSPPATLLIFKREPPTQIGAKPYQMATNDL</sequence>
<proteinExistence type="predicted"/>
<dbReference type="AlphaFoldDB" id="A0AAV4Q302"/>
<accession>A0AAV4Q302</accession>
<comment type="caution">
    <text evidence="1">The sequence shown here is derived from an EMBL/GenBank/DDBJ whole genome shotgun (WGS) entry which is preliminary data.</text>
</comment>
<name>A0AAV4Q302_9ARAC</name>
<keyword evidence="2" id="KW-1185">Reference proteome</keyword>
<organism evidence="1 2">
    <name type="scientific">Caerostris darwini</name>
    <dbReference type="NCBI Taxonomy" id="1538125"/>
    <lineage>
        <taxon>Eukaryota</taxon>
        <taxon>Metazoa</taxon>
        <taxon>Ecdysozoa</taxon>
        <taxon>Arthropoda</taxon>
        <taxon>Chelicerata</taxon>
        <taxon>Arachnida</taxon>
        <taxon>Araneae</taxon>
        <taxon>Araneomorphae</taxon>
        <taxon>Entelegynae</taxon>
        <taxon>Araneoidea</taxon>
        <taxon>Araneidae</taxon>
        <taxon>Caerostris</taxon>
    </lineage>
</organism>